<protein>
    <submittedName>
        <fullName evidence="1">Uncharacterized protein</fullName>
    </submittedName>
</protein>
<evidence type="ECO:0000313" key="1">
    <source>
        <dbReference type="EMBL" id="KYP60916.1"/>
    </source>
</evidence>
<accession>A0A151T1I6</accession>
<proteinExistence type="predicted"/>
<reference evidence="1 2" key="1">
    <citation type="journal article" date="2012" name="Nat. Biotechnol.">
        <title>Draft genome sequence of pigeonpea (Cajanus cajan), an orphan legume crop of resource-poor farmers.</title>
        <authorList>
            <person name="Varshney R.K."/>
            <person name="Chen W."/>
            <person name="Li Y."/>
            <person name="Bharti A.K."/>
            <person name="Saxena R.K."/>
            <person name="Schlueter J.A."/>
            <person name="Donoghue M.T."/>
            <person name="Azam S."/>
            <person name="Fan G."/>
            <person name="Whaley A.M."/>
            <person name="Farmer A.D."/>
            <person name="Sheridan J."/>
            <person name="Iwata A."/>
            <person name="Tuteja R."/>
            <person name="Penmetsa R.V."/>
            <person name="Wu W."/>
            <person name="Upadhyaya H.D."/>
            <person name="Yang S.P."/>
            <person name="Shah T."/>
            <person name="Saxena K.B."/>
            <person name="Michael T."/>
            <person name="McCombie W.R."/>
            <person name="Yang B."/>
            <person name="Zhang G."/>
            <person name="Yang H."/>
            <person name="Wang J."/>
            <person name="Spillane C."/>
            <person name="Cook D.R."/>
            <person name="May G.D."/>
            <person name="Xu X."/>
            <person name="Jackson S.A."/>
        </authorList>
    </citation>
    <scope>NUCLEOTIDE SEQUENCE [LARGE SCALE GENOMIC DNA]</scope>
    <source>
        <strain evidence="2">cv. Asha</strain>
    </source>
</reference>
<dbReference type="AlphaFoldDB" id="A0A151T1I6"/>
<evidence type="ECO:0000313" key="2">
    <source>
        <dbReference type="Proteomes" id="UP000075243"/>
    </source>
</evidence>
<gene>
    <name evidence="1" type="ORF">KK1_023336</name>
</gene>
<dbReference type="EMBL" id="CM003611">
    <property type="protein sequence ID" value="KYP60916.1"/>
    <property type="molecule type" value="Genomic_DNA"/>
</dbReference>
<dbReference type="Gramene" id="C.cajan_22667.t">
    <property type="protein sequence ID" value="C.cajan_22667.t.cds1"/>
    <property type="gene ID" value="C.cajan_22667"/>
</dbReference>
<sequence length="101" mass="10331">MSRVITFAGGMCFAPPAPAPFGCSSAVELEPSLLSPAGPAFSPSSSACSPSFPGNFNSSAANSPSGAASTITKIKIIFTKTKAPKLKFYLFAVSNHNISLM</sequence>
<keyword evidence="2" id="KW-1185">Reference proteome</keyword>
<organism evidence="1 2">
    <name type="scientific">Cajanus cajan</name>
    <name type="common">Pigeon pea</name>
    <name type="synonym">Cajanus indicus</name>
    <dbReference type="NCBI Taxonomy" id="3821"/>
    <lineage>
        <taxon>Eukaryota</taxon>
        <taxon>Viridiplantae</taxon>
        <taxon>Streptophyta</taxon>
        <taxon>Embryophyta</taxon>
        <taxon>Tracheophyta</taxon>
        <taxon>Spermatophyta</taxon>
        <taxon>Magnoliopsida</taxon>
        <taxon>eudicotyledons</taxon>
        <taxon>Gunneridae</taxon>
        <taxon>Pentapetalae</taxon>
        <taxon>rosids</taxon>
        <taxon>fabids</taxon>
        <taxon>Fabales</taxon>
        <taxon>Fabaceae</taxon>
        <taxon>Papilionoideae</taxon>
        <taxon>50 kb inversion clade</taxon>
        <taxon>NPAAA clade</taxon>
        <taxon>indigoferoid/millettioid clade</taxon>
        <taxon>Phaseoleae</taxon>
        <taxon>Cajanus</taxon>
    </lineage>
</organism>
<dbReference type="Proteomes" id="UP000075243">
    <property type="component" value="Chromosome 9"/>
</dbReference>
<name>A0A151T1I6_CAJCA</name>